<evidence type="ECO:0008006" key="3">
    <source>
        <dbReference type="Google" id="ProtNLM"/>
    </source>
</evidence>
<protein>
    <recommendedName>
        <fullName evidence="3">Maturase K</fullName>
    </recommendedName>
</protein>
<gene>
    <name evidence="1" type="ORF">CEXT_172961</name>
</gene>
<dbReference type="AlphaFoldDB" id="A0AAV4P5R4"/>
<proteinExistence type="predicted"/>
<keyword evidence="2" id="KW-1185">Reference proteome</keyword>
<feature type="non-terminal residue" evidence="1">
    <location>
        <position position="1"/>
    </location>
</feature>
<comment type="caution">
    <text evidence="1">The sequence shown here is derived from an EMBL/GenBank/DDBJ whole genome shotgun (WGS) entry which is preliminary data.</text>
</comment>
<reference evidence="1 2" key="1">
    <citation type="submission" date="2021-06" db="EMBL/GenBank/DDBJ databases">
        <title>Caerostris extrusa draft genome.</title>
        <authorList>
            <person name="Kono N."/>
            <person name="Arakawa K."/>
        </authorList>
    </citation>
    <scope>NUCLEOTIDE SEQUENCE [LARGE SCALE GENOMIC DNA]</scope>
</reference>
<dbReference type="EMBL" id="BPLR01004139">
    <property type="protein sequence ID" value="GIX92572.1"/>
    <property type="molecule type" value="Genomic_DNA"/>
</dbReference>
<evidence type="ECO:0000313" key="2">
    <source>
        <dbReference type="Proteomes" id="UP001054945"/>
    </source>
</evidence>
<dbReference type="Proteomes" id="UP001054945">
    <property type="component" value="Unassembled WGS sequence"/>
</dbReference>
<name>A0AAV4P5R4_CAEEX</name>
<accession>A0AAV4P5R4</accession>
<evidence type="ECO:0000313" key="1">
    <source>
        <dbReference type="EMBL" id="GIX92572.1"/>
    </source>
</evidence>
<sequence>FYCTKIEDKNSIIAFPESFSRENSIPSACAPQWGFHRVIPFLVAQNNAPKRIRRAKDKYS</sequence>
<organism evidence="1 2">
    <name type="scientific">Caerostris extrusa</name>
    <name type="common">Bark spider</name>
    <name type="synonym">Caerostris bankana</name>
    <dbReference type="NCBI Taxonomy" id="172846"/>
    <lineage>
        <taxon>Eukaryota</taxon>
        <taxon>Metazoa</taxon>
        <taxon>Ecdysozoa</taxon>
        <taxon>Arthropoda</taxon>
        <taxon>Chelicerata</taxon>
        <taxon>Arachnida</taxon>
        <taxon>Araneae</taxon>
        <taxon>Araneomorphae</taxon>
        <taxon>Entelegynae</taxon>
        <taxon>Araneoidea</taxon>
        <taxon>Araneidae</taxon>
        <taxon>Caerostris</taxon>
    </lineage>
</organism>